<gene>
    <name evidence="1" type="ORF">MRATA1EN22A_LOCUS24563</name>
</gene>
<dbReference type="EMBL" id="OX596089">
    <property type="protein sequence ID" value="CAN0530374.1"/>
    <property type="molecule type" value="Genomic_DNA"/>
</dbReference>
<protein>
    <submittedName>
        <fullName evidence="1">Uncharacterized protein</fullName>
    </submittedName>
</protein>
<dbReference type="Proteomes" id="UP001162501">
    <property type="component" value="Chromosome 5"/>
</dbReference>
<proteinExistence type="predicted"/>
<accession>A0AC59ZZ72</accession>
<organism evidence="1 2">
    <name type="scientific">Rangifer tarandus platyrhynchus</name>
    <name type="common">Svalbard reindeer</name>
    <dbReference type="NCBI Taxonomy" id="3082113"/>
    <lineage>
        <taxon>Eukaryota</taxon>
        <taxon>Metazoa</taxon>
        <taxon>Chordata</taxon>
        <taxon>Craniata</taxon>
        <taxon>Vertebrata</taxon>
        <taxon>Euteleostomi</taxon>
        <taxon>Mammalia</taxon>
        <taxon>Eutheria</taxon>
        <taxon>Laurasiatheria</taxon>
        <taxon>Artiodactyla</taxon>
        <taxon>Ruminantia</taxon>
        <taxon>Pecora</taxon>
        <taxon>Cervidae</taxon>
        <taxon>Odocoileinae</taxon>
        <taxon>Rangifer</taxon>
    </lineage>
</organism>
<sequence>MGQVQRARWHQTTRHWRCRSHVEITRRAELPNSRGSQKLIQGHRVSIRSSVDIPARSPRTDQVVGAAWTRQLLSPAGAHGQGGGGTEAPRTSIGCPACCCGRWTTLAGQTLQTTTEGLPPAPQQEPEHRAVLSTVLVL</sequence>
<reference evidence="1" key="1">
    <citation type="submission" date="2023-05" db="EMBL/GenBank/DDBJ databases">
        <authorList>
            <consortium name="ELIXIR-Norway"/>
        </authorList>
    </citation>
    <scope>NUCLEOTIDE SEQUENCE</scope>
</reference>
<reference evidence="1" key="2">
    <citation type="submission" date="2025-03" db="EMBL/GenBank/DDBJ databases">
        <authorList>
            <consortium name="ELIXIR-Norway"/>
            <consortium name="Elixir Norway"/>
        </authorList>
    </citation>
    <scope>NUCLEOTIDE SEQUENCE</scope>
</reference>
<evidence type="ECO:0000313" key="1">
    <source>
        <dbReference type="EMBL" id="CAN0530374.1"/>
    </source>
</evidence>
<name>A0AC59ZZ72_RANTA</name>
<evidence type="ECO:0000313" key="2">
    <source>
        <dbReference type="Proteomes" id="UP001162501"/>
    </source>
</evidence>